<feature type="domain" description="Reverse transcriptase" evidence="1">
    <location>
        <begin position="1"/>
        <end position="70"/>
    </location>
</feature>
<dbReference type="PANTHER" id="PTHR24559:SF444">
    <property type="entry name" value="REVERSE TRANSCRIPTASE DOMAIN-CONTAINING PROTEIN"/>
    <property type="match status" value="1"/>
</dbReference>
<evidence type="ECO:0000313" key="3">
    <source>
        <dbReference type="Proteomes" id="UP000736787"/>
    </source>
</evidence>
<comment type="caution">
    <text evidence="2">The sequence shown here is derived from an EMBL/GenBank/DDBJ whole genome shotgun (WGS) entry which is preliminary data.</text>
</comment>
<protein>
    <recommendedName>
        <fullName evidence="1">Reverse transcriptase domain-containing protein</fullName>
    </recommendedName>
</protein>
<dbReference type="EMBL" id="RCMK01000196">
    <property type="protein sequence ID" value="KAG2944853.1"/>
    <property type="molecule type" value="Genomic_DNA"/>
</dbReference>
<dbReference type="AlphaFoldDB" id="A0A8T1DZE9"/>
<accession>A0A8T1DZE9</accession>
<evidence type="ECO:0000313" key="2">
    <source>
        <dbReference type="EMBL" id="KAG2944853.1"/>
    </source>
</evidence>
<sequence>MPFGLCSSVPAFERLLETVLIDLTWRACLVYLDDFVVFSEDLPTNLVRLKQVLERFRAAGFKLKMKKCNWGRY</sequence>
<dbReference type="Proteomes" id="UP000736787">
    <property type="component" value="Unassembled WGS sequence"/>
</dbReference>
<dbReference type="Gene3D" id="3.30.70.270">
    <property type="match status" value="1"/>
</dbReference>
<dbReference type="SUPFAM" id="SSF56672">
    <property type="entry name" value="DNA/RNA polymerases"/>
    <property type="match status" value="1"/>
</dbReference>
<proteinExistence type="predicted"/>
<dbReference type="PANTHER" id="PTHR24559">
    <property type="entry name" value="TRANSPOSON TY3-I GAG-POL POLYPROTEIN"/>
    <property type="match status" value="1"/>
</dbReference>
<dbReference type="InterPro" id="IPR000477">
    <property type="entry name" value="RT_dom"/>
</dbReference>
<dbReference type="InterPro" id="IPR053134">
    <property type="entry name" value="RNA-dir_DNA_polymerase"/>
</dbReference>
<organism evidence="2 3">
    <name type="scientific">Phytophthora cactorum</name>
    <dbReference type="NCBI Taxonomy" id="29920"/>
    <lineage>
        <taxon>Eukaryota</taxon>
        <taxon>Sar</taxon>
        <taxon>Stramenopiles</taxon>
        <taxon>Oomycota</taxon>
        <taxon>Peronosporomycetes</taxon>
        <taxon>Peronosporales</taxon>
        <taxon>Peronosporaceae</taxon>
        <taxon>Phytophthora</taxon>
    </lineage>
</organism>
<dbReference type="InterPro" id="IPR043128">
    <property type="entry name" value="Rev_trsase/Diguanyl_cyclase"/>
</dbReference>
<gene>
    <name evidence="2" type="ORF">PC117_g8851</name>
</gene>
<evidence type="ECO:0000259" key="1">
    <source>
        <dbReference type="Pfam" id="PF00078"/>
    </source>
</evidence>
<dbReference type="VEuPathDB" id="FungiDB:PC110_g8555"/>
<name>A0A8T1DZE9_9STRA</name>
<reference evidence="2" key="1">
    <citation type="submission" date="2018-10" db="EMBL/GenBank/DDBJ databases">
        <title>Effector identification in a new, highly contiguous assembly of the strawberry crown rot pathogen Phytophthora cactorum.</title>
        <authorList>
            <person name="Armitage A.D."/>
            <person name="Nellist C.F."/>
            <person name="Bates H."/>
            <person name="Vickerstaff R.J."/>
            <person name="Harrison R.J."/>
        </authorList>
    </citation>
    <scope>NUCLEOTIDE SEQUENCE</scope>
    <source>
        <strain evidence="2">4040</strain>
    </source>
</reference>
<dbReference type="InterPro" id="IPR043502">
    <property type="entry name" value="DNA/RNA_pol_sf"/>
</dbReference>
<dbReference type="Pfam" id="PF00078">
    <property type="entry name" value="RVT_1"/>
    <property type="match status" value="1"/>
</dbReference>